<dbReference type="InterPro" id="IPR047610">
    <property type="entry name" value="ImuA_translesion"/>
</dbReference>
<dbReference type="Proteomes" id="UP000072741">
    <property type="component" value="Unassembled WGS sequence"/>
</dbReference>
<reference evidence="1 2" key="1">
    <citation type="journal article" date="2016" name="Front. Microbiol.">
        <title>Genomic Resource of Rice Seed Associated Bacteria.</title>
        <authorList>
            <person name="Midha S."/>
            <person name="Bansal K."/>
            <person name="Sharma S."/>
            <person name="Kumar N."/>
            <person name="Patil P.P."/>
            <person name="Chaudhry V."/>
            <person name="Patil P.B."/>
        </authorList>
    </citation>
    <scope>NUCLEOTIDE SEQUENCE [LARGE SCALE GENOMIC DNA]</scope>
    <source>
        <strain evidence="1 2">NS331</strain>
    </source>
</reference>
<name>A0A147GPR9_9BURK</name>
<proteinExistence type="predicted"/>
<dbReference type="EMBL" id="LDSL01000126">
    <property type="protein sequence ID" value="KTT16400.1"/>
    <property type="molecule type" value="Genomic_DNA"/>
</dbReference>
<dbReference type="SUPFAM" id="SSF52540">
    <property type="entry name" value="P-loop containing nucleoside triphosphate hydrolases"/>
    <property type="match status" value="1"/>
</dbReference>
<comment type="caution">
    <text evidence="1">The sequence shown here is derived from an EMBL/GenBank/DDBJ whole genome shotgun (WGS) entry which is preliminary data.</text>
</comment>
<dbReference type="Gene3D" id="3.40.50.300">
    <property type="entry name" value="P-loop containing nucleotide triphosphate hydrolases"/>
    <property type="match status" value="1"/>
</dbReference>
<dbReference type="NCBIfam" id="NF033429">
    <property type="entry name" value="ImuA_translesion"/>
    <property type="match status" value="1"/>
</dbReference>
<dbReference type="AlphaFoldDB" id="A0A147GPR9"/>
<evidence type="ECO:0008006" key="3">
    <source>
        <dbReference type="Google" id="ProtNLM"/>
    </source>
</evidence>
<dbReference type="PATRIC" id="fig|433924.3.peg.685"/>
<dbReference type="OrthoDB" id="9811176at2"/>
<organism evidence="1 2">
    <name type="scientific">Pseudacidovorax intermedius</name>
    <dbReference type="NCBI Taxonomy" id="433924"/>
    <lineage>
        <taxon>Bacteria</taxon>
        <taxon>Pseudomonadati</taxon>
        <taxon>Pseudomonadota</taxon>
        <taxon>Betaproteobacteria</taxon>
        <taxon>Burkholderiales</taxon>
        <taxon>Comamonadaceae</taxon>
        <taxon>Pseudacidovorax</taxon>
    </lineage>
</organism>
<accession>A0A147GPR9</accession>
<evidence type="ECO:0000313" key="1">
    <source>
        <dbReference type="EMBL" id="KTT16400.1"/>
    </source>
</evidence>
<keyword evidence="2" id="KW-1185">Reference proteome</keyword>
<protein>
    <recommendedName>
        <fullName evidence="3">Protein ImuA</fullName>
    </recommendedName>
</protein>
<gene>
    <name evidence="1" type="ORF">NS331_18510</name>
</gene>
<dbReference type="RefSeq" id="WP_153012924.1">
    <property type="nucleotide sequence ID" value="NZ_LDSL01000126.1"/>
</dbReference>
<evidence type="ECO:0000313" key="2">
    <source>
        <dbReference type="Proteomes" id="UP000072741"/>
    </source>
</evidence>
<dbReference type="InterPro" id="IPR027417">
    <property type="entry name" value="P-loop_NTPase"/>
</dbReference>
<sequence>MRLQPVPIEPADAPEGVWRGDELGEAGGATCPSGHAGLDAELPGGGWPLGALTEILQPEAEAPLWPVLLPALAQAVSVRRQPVALIGPPHEPFGPALAAGGLPLESLLWVRADAAPARLWACEQALRCAEVAAVLAWLPQARLGELRRLQLAAARHGALLFVCRPASAAPAASPARLRLRLQPGPDGQLDVHLLKRRGPPLDRPLALPGRGGRLAGLLRAGRSAAEPLPPQRPAGATVVRLDLRRALRPVAASSAAHAAIAASHEEAVHALDCPSVAA</sequence>